<evidence type="ECO:0000256" key="4">
    <source>
        <dbReference type="ARBA" id="ARBA00023125"/>
    </source>
</evidence>
<evidence type="ECO:0000256" key="6">
    <source>
        <dbReference type="ARBA" id="ARBA00023242"/>
    </source>
</evidence>
<keyword evidence="11" id="KW-1185">Reference proteome</keyword>
<evidence type="ECO:0000256" key="7">
    <source>
        <dbReference type="ARBA" id="ARBA00062314"/>
    </source>
</evidence>
<comment type="subunit">
    <text evidence="7">Can form complexes with MYC2, MYC3 or MYC4.</text>
</comment>
<comment type="subcellular location">
    <subcellularLocation>
        <location evidence="1">Nucleus</location>
    </subcellularLocation>
</comment>
<dbReference type="AlphaFoldDB" id="A0ABD1NNL1"/>
<feature type="domain" description="HTH myb-type" evidence="9">
    <location>
        <begin position="62"/>
        <end position="116"/>
    </location>
</feature>
<evidence type="ECO:0000313" key="10">
    <source>
        <dbReference type="EMBL" id="KAL2349217.1"/>
    </source>
</evidence>
<comment type="caution">
    <text evidence="10">The sequence shown here is derived from an EMBL/GenBank/DDBJ whole genome shotgun (WGS) entry which is preliminary data.</text>
</comment>
<dbReference type="SMART" id="SM00717">
    <property type="entry name" value="SANT"/>
    <property type="match status" value="2"/>
</dbReference>
<evidence type="ECO:0000256" key="5">
    <source>
        <dbReference type="ARBA" id="ARBA00023163"/>
    </source>
</evidence>
<dbReference type="GO" id="GO:0051707">
    <property type="term" value="P:response to other organism"/>
    <property type="evidence" value="ECO:0007669"/>
    <property type="project" value="UniProtKB-ARBA"/>
</dbReference>
<feature type="domain" description="Myb-like" evidence="8">
    <location>
        <begin position="62"/>
        <end position="112"/>
    </location>
</feature>
<dbReference type="InterPro" id="IPR015495">
    <property type="entry name" value="Myb_TF_plants"/>
</dbReference>
<keyword evidence="4" id="KW-0238">DNA-binding</keyword>
<dbReference type="PANTHER" id="PTHR47994:SF5">
    <property type="entry name" value="F14D16.11-RELATED"/>
    <property type="match status" value="1"/>
</dbReference>
<dbReference type="PANTHER" id="PTHR47994">
    <property type="entry name" value="F14D16.11-RELATED"/>
    <property type="match status" value="1"/>
</dbReference>
<organism evidence="10 11">
    <name type="scientific">Flemingia macrophylla</name>
    <dbReference type="NCBI Taxonomy" id="520843"/>
    <lineage>
        <taxon>Eukaryota</taxon>
        <taxon>Viridiplantae</taxon>
        <taxon>Streptophyta</taxon>
        <taxon>Embryophyta</taxon>
        <taxon>Tracheophyta</taxon>
        <taxon>Spermatophyta</taxon>
        <taxon>Magnoliopsida</taxon>
        <taxon>eudicotyledons</taxon>
        <taxon>Gunneridae</taxon>
        <taxon>Pentapetalae</taxon>
        <taxon>rosids</taxon>
        <taxon>fabids</taxon>
        <taxon>Fabales</taxon>
        <taxon>Fabaceae</taxon>
        <taxon>Papilionoideae</taxon>
        <taxon>50 kb inversion clade</taxon>
        <taxon>NPAAA clade</taxon>
        <taxon>indigoferoid/millettioid clade</taxon>
        <taxon>Phaseoleae</taxon>
        <taxon>Flemingia</taxon>
    </lineage>
</organism>
<evidence type="ECO:0000256" key="3">
    <source>
        <dbReference type="ARBA" id="ARBA00023015"/>
    </source>
</evidence>
<dbReference type="InterPro" id="IPR001005">
    <property type="entry name" value="SANT/Myb"/>
</dbReference>
<accession>A0ABD1NNL1</accession>
<dbReference type="GO" id="GO:0000976">
    <property type="term" value="F:transcription cis-regulatory region binding"/>
    <property type="evidence" value="ECO:0007669"/>
    <property type="project" value="UniProtKB-ARBA"/>
</dbReference>
<dbReference type="Pfam" id="PF00249">
    <property type="entry name" value="Myb_DNA-binding"/>
    <property type="match status" value="2"/>
</dbReference>
<sequence>MGRMPCCEKVGLNRGPWTSKEDKKLSSYVQKHGHGNWRSLPAKAGLLRCGKSCRLRWINYLKPDIKRGDFTFEEDCTILRLHALLGNKWSTIASQLPNRTDNDIKNYWNTNIKKRLISMGLDPITHQPAKANTLENSGGEQSKVAINMNHIAQWETVRLEAEARESKSSFFHSPDQPVISKIHSQPQCSRDPHSTELNTTTCNMYALMLSTNPCFQSQISMLSSPKLPIPTNARQCTDSKSSLSSYKGFDDEVIETSDQTQIITEECVPNWQDDDIMVAVEAFKTARYESIQEILTGPLPCMEGLINDSVEIRSV</sequence>
<gene>
    <name evidence="10" type="ORF">Fmac_003217</name>
</gene>
<keyword evidence="3" id="KW-0805">Transcription regulation</keyword>
<feature type="domain" description="Myb-like" evidence="8">
    <location>
        <begin position="9"/>
        <end position="61"/>
    </location>
</feature>
<evidence type="ECO:0000256" key="1">
    <source>
        <dbReference type="ARBA" id="ARBA00004123"/>
    </source>
</evidence>
<keyword evidence="2" id="KW-0677">Repeat</keyword>
<dbReference type="Gene3D" id="1.10.10.60">
    <property type="entry name" value="Homeodomain-like"/>
    <property type="match status" value="2"/>
</dbReference>
<dbReference type="InterPro" id="IPR017930">
    <property type="entry name" value="Myb_dom"/>
</dbReference>
<dbReference type="PROSITE" id="PS51294">
    <property type="entry name" value="HTH_MYB"/>
    <property type="match status" value="2"/>
</dbReference>
<name>A0ABD1NNL1_9FABA</name>
<dbReference type="FunFam" id="1.10.10.60:FF:000001">
    <property type="entry name" value="MYB-related transcription factor"/>
    <property type="match status" value="1"/>
</dbReference>
<dbReference type="InterPro" id="IPR009057">
    <property type="entry name" value="Homeodomain-like_sf"/>
</dbReference>
<dbReference type="PROSITE" id="PS50090">
    <property type="entry name" value="MYB_LIKE"/>
    <property type="match status" value="2"/>
</dbReference>
<dbReference type="FunFam" id="1.10.10.60:FF:000394">
    <property type="entry name" value="MYB transcription factor"/>
    <property type="match status" value="1"/>
</dbReference>
<protein>
    <submittedName>
        <fullName evidence="10">Uncharacterized protein</fullName>
    </submittedName>
</protein>
<evidence type="ECO:0000259" key="9">
    <source>
        <dbReference type="PROSITE" id="PS51294"/>
    </source>
</evidence>
<feature type="domain" description="HTH myb-type" evidence="9">
    <location>
        <begin position="9"/>
        <end position="61"/>
    </location>
</feature>
<proteinExistence type="predicted"/>
<keyword evidence="5" id="KW-0804">Transcription</keyword>
<dbReference type="GO" id="GO:0080090">
    <property type="term" value="P:regulation of primary metabolic process"/>
    <property type="evidence" value="ECO:0007669"/>
    <property type="project" value="UniProtKB-ARBA"/>
</dbReference>
<dbReference type="CDD" id="cd00167">
    <property type="entry name" value="SANT"/>
    <property type="match status" value="2"/>
</dbReference>
<dbReference type="SUPFAM" id="SSF46689">
    <property type="entry name" value="Homeodomain-like"/>
    <property type="match status" value="1"/>
</dbReference>
<dbReference type="EMBL" id="JBGMDY010000001">
    <property type="protein sequence ID" value="KAL2349217.1"/>
    <property type="molecule type" value="Genomic_DNA"/>
</dbReference>
<dbReference type="GO" id="GO:0005634">
    <property type="term" value="C:nucleus"/>
    <property type="evidence" value="ECO:0007669"/>
    <property type="project" value="UniProtKB-SubCell"/>
</dbReference>
<evidence type="ECO:0000259" key="8">
    <source>
        <dbReference type="PROSITE" id="PS50090"/>
    </source>
</evidence>
<dbReference type="Proteomes" id="UP001603857">
    <property type="component" value="Unassembled WGS sequence"/>
</dbReference>
<evidence type="ECO:0000256" key="2">
    <source>
        <dbReference type="ARBA" id="ARBA00022737"/>
    </source>
</evidence>
<keyword evidence="6" id="KW-0539">Nucleus</keyword>
<evidence type="ECO:0000313" key="11">
    <source>
        <dbReference type="Proteomes" id="UP001603857"/>
    </source>
</evidence>
<reference evidence="10 11" key="1">
    <citation type="submission" date="2024-08" db="EMBL/GenBank/DDBJ databases">
        <title>Insights into the chromosomal genome structure of Flemingia macrophylla.</title>
        <authorList>
            <person name="Ding Y."/>
            <person name="Zhao Y."/>
            <person name="Bi W."/>
            <person name="Wu M."/>
            <person name="Zhao G."/>
            <person name="Gong Y."/>
            <person name="Li W."/>
            <person name="Zhang P."/>
        </authorList>
    </citation>
    <scope>NUCLEOTIDE SEQUENCE [LARGE SCALE GENOMIC DNA]</scope>
    <source>
        <strain evidence="10">DYQJB</strain>
        <tissue evidence="10">Leaf</tissue>
    </source>
</reference>